<evidence type="ECO:0000313" key="4">
    <source>
        <dbReference type="Proteomes" id="UP000186143"/>
    </source>
</evidence>
<dbReference type="Proteomes" id="UP000186143">
    <property type="component" value="Unassembled WGS sequence"/>
</dbReference>
<dbReference type="RefSeq" id="WP_075633152.1">
    <property type="nucleotide sequence ID" value="NZ_MKIO01000018.1"/>
</dbReference>
<evidence type="ECO:0000313" key="2">
    <source>
        <dbReference type="EMBL" id="OLP57418.1"/>
    </source>
</evidence>
<protein>
    <submittedName>
        <fullName evidence="2">Uncharacterized protein</fullName>
    </submittedName>
</protein>
<dbReference type="AlphaFoldDB" id="A0A1Q9APS5"/>
<feature type="transmembrane region" description="Helical" evidence="1">
    <location>
        <begin position="46"/>
        <end position="68"/>
    </location>
</feature>
<reference evidence="2 4" key="1">
    <citation type="submission" date="2016-09" db="EMBL/GenBank/DDBJ databases">
        <title>Rhizobium sp. nov., a novel species isolated from the rice rhizosphere.</title>
        <authorList>
            <person name="Zhao J."/>
            <person name="Zhang X."/>
        </authorList>
    </citation>
    <scope>NUCLEOTIDE SEQUENCE [LARGE SCALE GENOMIC DNA]</scope>
    <source>
        <strain evidence="2 4">MH17</strain>
    </source>
</reference>
<comment type="caution">
    <text evidence="2">The sequence shown here is derived from an EMBL/GenBank/DDBJ whole genome shotgun (WGS) entry which is preliminary data.</text>
</comment>
<dbReference type="EMBL" id="MKIO01000018">
    <property type="protein sequence ID" value="OLP57418.1"/>
    <property type="molecule type" value="Genomic_DNA"/>
</dbReference>
<dbReference type="EMBL" id="MSPX01000008">
    <property type="protein sequence ID" value="OQP86356.1"/>
    <property type="molecule type" value="Genomic_DNA"/>
</dbReference>
<reference evidence="3 5" key="3">
    <citation type="journal article" date="2017" name="Antonie Van Leeuwenhoek">
        <title>Rhizobium rhizosphaerae sp. nov., a novel species isolated from rice rhizosphere.</title>
        <authorList>
            <person name="Zhao J.J."/>
            <person name="Zhang J."/>
            <person name="Zhang R.J."/>
            <person name="Zhang C.W."/>
            <person name="Yin H.Q."/>
            <person name="Zhang X.X."/>
        </authorList>
    </citation>
    <scope>NUCLEOTIDE SEQUENCE [LARGE SCALE GENOMIC DNA]</scope>
    <source>
        <strain evidence="3 5">RD15</strain>
    </source>
</reference>
<gene>
    <name evidence="2" type="ORF">BJF92_16450</name>
    <name evidence="3" type="ORF">BTR14_11035</name>
</gene>
<evidence type="ECO:0000313" key="3">
    <source>
        <dbReference type="EMBL" id="OQP86356.1"/>
    </source>
</evidence>
<keyword evidence="5" id="KW-1185">Reference proteome</keyword>
<keyword evidence="1" id="KW-1133">Transmembrane helix</keyword>
<sequence>MSAKQPGAPAPERTERSSLIAAGLILLIAGLGFAFLPRLMLALGTISPFLAAAVGTLFVAAFFLVFWLRARVQRRRDGG</sequence>
<keyword evidence="1" id="KW-0472">Membrane</keyword>
<proteinExistence type="predicted"/>
<evidence type="ECO:0000313" key="5">
    <source>
        <dbReference type="Proteomes" id="UP000192652"/>
    </source>
</evidence>
<keyword evidence="1" id="KW-0812">Transmembrane</keyword>
<name>A0A1Q9APS5_9HYPH</name>
<organism evidence="2 4">
    <name type="scientific">Xaviernesmea rhizosphaerae</name>
    <dbReference type="NCBI Taxonomy" id="1672749"/>
    <lineage>
        <taxon>Bacteria</taxon>
        <taxon>Pseudomonadati</taxon>
        <taxon>Pseudomonadota</taxon>
        <taxon>Alphaproteobacteria</taxon>
        <taxon>Hyphomicrobiales</taxon>
        <taxon>Rhizobiaceae</taxon>
        <taxon>Rhizobium/Agrobacterium group</taxon>
        <taxon>Xaviernesmea</taxon>
    </lineage>
</organism>
<reference evidence="3" key="2">
    <citation type="submission" date="2016-12" db="EMBL/GenBank/DDBJ databases">
        <authorList>
            <person name="Zhang X."/>
            <person name="Zhao J."/>
        </authorList>
    </citation>
    <scope>NUCLEOTIDE SEQUENCE</scope>
    <source>
        <strain evidence="3">RD15</strain>
    </source>
</reference>
<evidence type="ECO:0000256" key="1">
    <source>
        <dbReference type="SAM" id="Phobius"/>
    </source>
</evidence>
<feature type="transmembrane region" description="Helical" evidence="1">
    <location>
        <begin position="20"/>
        <end position="40"/>
    </location>
</feature>
<accession>A0A1Q9APS5</accession>
<dbReference type="Proteomes" id="UP000192652">
    <property type="component" value="Unassembled WGS sequence"/>
</dbReference>